<comment type="caution">
    <text evidence="1">The sequence shown here is derived from an EMBL/GenBank/DDBJ whole genome shotgun (WGS) entry which is preliminary data.</text>
</comment>
<evidence type="ECO:0000313" key="2">
    <source>
        <dbReference type="Proteomes" id="UP000324800"/>
    </source>
</evidence>
<dbReference type="EMBL" id="SNRW01005545">
    <property type="protein sequence ID" value="KAA6384854.1"/>
    <property type="molecule type" value="Genomic_DNA"/>
</dbReference>
<dbReference type="Proteomes" id="UP000324800">
    <property type="component" value="Unassembled WGS sequence"/>
</dbReference>
<protein>
    <submittedName>
        <fullName evidence="1">Uncharacterized protein</fullName>
    </submittedName>
</protein>
<proteinExistence type="predicted"/>
<accession>A0A5J4VQJ6</accession>
<evidence type="ECO:0000313" key="1">
    <source>
        <dbReference type="EMBL" id="KAA6384854.1"/>
    </source>
</evidence>
<organism evidence="1 2">
    <name type="scientific">Streblomastix strix</name>
    <dbReference type="NCBI Taxonomy" id="222440"/>
    <lineage>
        <taxon>Eukaryota</taxon>
        <taxon>Metamonada</taxon>
        <taxon>Preaxostyla</taxon>
        <taxon>Oxymonadida</taxon>
        <taxon>Streblomastigidae</taxon>
        <taxon>Streblomastix</taxon>
    </lineage>
</organism>
<dbReference type="AlphaFoldDB" id="A0A5J4VQJ6"/>
<reference evidence="1 2" key="1">
    <citation type="submission" date="2019-03" db="EMBL/GenBank/DDBJ databases">
        <title>Single cell metagenomics reveals metabolic interactions within the superorganism composed of flagellate Streblomastix strix and complex community of Bacteroidetes bacteria on its surface.</title>
        <authorList>
            <person name="Treitli S.C."/>
            <person name="Kolisko M."/>
            <person name="Husnik F."/>
            <person name="Keeling P."/>
            <person name="Hampl V."/>
        </authorList>
    </citation>
    <scope>NUCLEOTIDE SEQUENCE [LARGE SCALE GENOMIC DNA]</scope>
    <source>
        <strain evidence="1">ST1C</strain>
    </source>
</reference>
<gene>
    <name evidence="1" type="ORF">EZS28_019617</name>
</gene>
<name>A0A5J4VQJ6_9EUKA</name>
<sequence>MSFQQKFVNQFEIYTEYESKQEQEAAIKLRQMQEGICGMEFKNFNPKSEVISSMERQDLVSKVRWKHANRLWKVPFIAPLAYGERFPIVRNAIESSGAIQHVFLDLLRNVAVGNTGELIDKLIDRYKLTVLAKSDVQLLREQMAGIARNRSIWSGQTRERNKEIVDKQEKQDNEILKEITSNDGTGSRPTTIMINQIHSRGKNRKNFTNATFDYQRVKFKNRIVLHQSD</sequence>